<dbReference type="Proteomes" id="UP000272908">
    <property type="component" value="Unassembled WGS sequence"/>
</dbReference>
<evidence type="ECO:0000313" key="1">
    <source>
        <dbReference type="EMBL" id="SUZ33387.1"/>
    </source>
</evidence>
<gene>
    <name evidence="1" type="ORF">ROE7235_03157</name>
</gene>
<dbReference type="EMBL" id="UIHC01000047">
    <property type="protein sequence ID" value="SUZ33387.1"/>
    <property type="molecule type" value="Genomic_DNA"/>
</dbReference>
<organism evidence="1 2">
    <name type="scientific">Roseinatronobacter ekhonensis</name>
    <dbReference type="NCBI Taxonomy" id="254356"/>
    <lineage>
        <taxon>Bacteria</taxon>
        <taxon>Pseudomonadati</taxon>
        <taxon>Pseudomonadota</taxon>
        <taxon>Alphaproteobacteria</taxon>
        <taxon>Rhodobacterales</taxon>
        <taxon>Paracoccaceae</taxon>
        <taxon>Roseinatronobacter</taxon>
    </lineage>
</organism>
<proteinExistence type="predicted"/>
<dbReference type="AlphaFoldDB" id="A0A3B0MQU4"/>
<sequence>MPDEERLTEDIIALTEEFGRYRHNSGSGLTVTSDFFVDGLRSGDFTTYGAELRLAFEF</sequence>
<protein>
    <submittedName>
        <fullName evidence="1">Uncharacterized protein</fullName>
    </submittedName>
</protein>
<evidence type="ECO:0000313" key="2">
    <source>
        <dbReference type="Proteomes" id="UP000272908"/>
    </source>
</evidence>
<reference evidence="2" key="1">
    <citation type="submission" date="2018-08" db="EMBL/GenBank/DDBJ databases">
        <authorList>
            <person name="Rodrigo-Torres L."/>
            <person name="Arahal R. D."/>
            <person name="Lucena T."/>
        </authorList>
    </citation>
    <scope>NUCLEOTIDE SEQUENCE [LARGE SCALE GENOMIC DNA]</scope>
    <source>
        <strain evidence="2">CECT 7235</strain>
    </source>
</reference>
<accession>A0A3B0MQU4</accession>
<name>A0A3B0MQU4_9RHOB</name>
<keyword evidence="2" id="KW-1185">Reference proteome</keyword>